<accession>A0ABR2QFK5</accession>
<proteinExistence type="predicted"/>
<organism evidence="2 3">
    <name type="scientific">Hibiscus sabdariffa</name>
    <name type="common">roselle</name>
    <dbReference type="NCBI Taxonomy" id="183260"/>
    <lineage>
        <taxon>Eukaryota</taxon>
        <taxon>Viridiplantae</taxon>
        <taxon>Streptophyta</taxon>
        <taxon>Embryophyta</taxon>
        <taxon>Tracheophyta</taxon>
        <taxon>Spermatophyta</taxon>
        <taxon>Magnoliopsida</taxon>
        <taxon>eudicotyledons</taxon>
        <taxon>Gunneridae</taxon>
        <taxon>Pentapetalae</taxon>
        <taxon>rosids</taxon>
        <taxon>malvids</taxon>
        <taxon>Malvales</taxon>
        <taxon>Malvaceae</taxon>
        <taxon>Malvoideae</taxon>
        <taxon>Hibiscus</taxon>
    </lineage>
</organism>
<name>A0ABR2QFK5_9ROSI</name>
<evidence type="ECO:0000256" key="1">
    <source>
        <dbReference type="SAM" id="MobiDB-lite"/>
    </source>
</evidence>
<keyword evidence="3" id="KW-1185">Reference proteome</keyword>
<evidence type="ECO:0000313" key="2">
    <source>
        <dbReference type="EMBL" id="KAK8999453.1"/>
    </source>
</evidence>
<dbReference type="EMBL" id="JBBPBN010000040">
    <property type="protein sequence ID" value="KAK8999453.1"/>
    <property type="molecule type" value="Genomic_DNA"/>
</dbReference>
<feature type="region of interest" description="Disordered" evidence="1">
    <location>
        <begin position="60"/>
        <end position="79"/>
    </location>
</feature>
<sequence length="79" mass="8606">MINLKNIAPPKQDENHSPHAYLCAKSSSANSSGFETTLPKDIRQCIPGNLRPLTMNIPASSMYNGRSGPTRCRTVTNGF</sequence>
<evidence type="ECO:0000313" key="3">
    <source>
        <dbReference type="Proteomes" id="UP001396334"/>
    </source>
</evidence>
<reference evidence="2 3" key="1">
    <citation type="journal article" date="2024" name="G3 (Bethesda)">
        <title>Genome assembly of Hibiscus sabdariffa L. provides insights into metabolisms of medicinal natural products.</title>
        <authorList>
            <person name="Kim T."/>
        </authorList>
    </citation>
    <scope>NUCLEOTIDE SEQUENCE [LARGE SCALE GENOMIC DNA]</scope>
    <source>
        <strain evidence="2">TK-2024</strain>
        <tissue evidence="2">Old leaves</tissue>
    </source>
</reference>
<comment type="caution">
    <text evidence="2">The sequence shown here is derived from an EMBL/GenBank/DDBJ whole genome shotgun (WGS) entry which is preliminary data.</text>
</comment>
<protein>
    <submittedName>
        <fullName evidence="2">Uncharacterized protein</fullName>
    </submittedName>
</protein>
<dbReference type="Proteomes" id="UP001396334">
    <property type="component" value="Unassembled WGS sequence"/>
</dbReference>
<gene>
    <name evidence="2" type="ORF">V6N11_070620</name>
</gene>